<dbReference type="AlphaFoldDB" id="A0AAD7ATP9"/>
<dbReference type="EMBL" id="JARIHO010000001">
    <property type="protein sequence ID" value="KAJ7367805.1"/>
    <property type="molecule type" value="Genomic_DNA"/>
</dbReference>
<keyword evidence="1" id="KW-0732">Signal</keyword>
<proteinExistence type="predicted"/>
<evidence type="ECO:0000313" key="3">
    <source>
        <dbReference type="Proteomes" id="UP001218218"/>
    </source>
</evidence>
<feature type="signal peptide" evidence="1">
    <location>
        <begin position="1"/>
        <end position="23"/>
    </location>
</feature>
<feature type="chain" id="PRO_5041923700" evidence="1">
    <location>
        <begin position="24"/>
        <end position="220"/>
    </location>
</feature>
<keyword evidence="3" id="KW-1185">Reference proteome</keyword>
<reference evidence="2" key="1">
    <citation type="submission" date="2023-03" db="EMBL/GenBank/DDBJ databases">
        <title>Massive genome expansion in bonnet fungi (Mycena s.s.) driven by repeated elements and novel gene families across ecological guilds.</title>
        <authorList>
            <consortium name="Lawrence Berkeley National Laboratory"/>
            <person name="Harder C.B."/>
            <person name="Miyauchi S."/>
            <person name="Viragh M."/>
            <person name="Kuo A."/>
            <person name="Thoen E."/>
            <person name="Andreopoulos B."/>
            <person name="Lu D."/>
            <person name="Skrede I."/>
            <person name="Drula E."/>
            <person name="Henrissat B."/>
            <person name="Morin E."/>
            <person name="Kohler A."/>
            <person name="Barry K."/>
            <person name="LaButti K."/>
            <person name="Morin E."/>
            <person name="Salamov A."/>
            <person name="Lipzen A."/>
            <person name="Mereny Z."/>
            <person name="Hegedus B."/>
            <person name="Baldrian P."/>
            <person name="Stursova M."/>
            <person name="Weitz H."/>
            <person name="Taylor A."/>
            <person name="Grigoriev I.V."/>
            <person name="Nagy L.G."/>
            <person name="Martin F."/>
            <person name="Kauserud H."/>
        </authorList>
    </citation>
    <scope>NUCLEOTIDE SEQUENCE</scope>
    <source>
        <strain evidence="2">CBHHK002</strain>
    </source>
</reference>
<comment type="caution">
    <text evidence="2">The sequence shown here is derived from an EMBL/GenBank/DDBJ whole genome shotgun (WGS) entry which is preliminary data.</text>
</comment>
<sequence length="220" mass="23624">MSLWMIPVAFGALSLLHTQLVHAAGIPASARHIPGLRVVARDLPVIPTACQVGCAPFAPFFGGESCPVTQCCSTLFEAGYFECFKCVGTSTNATDFSVAQEYVDVLMTSCIAEGFTLPVLTLPGQNPNRTLVSALPPGASAIPVFPAEGSGSVPHPDYRFAFAFAVGISLHLGSDIRSLESFVRERRVPERESPLQRFRLRPGTEHCYSPAHPDVLRVVP</sequence>
<gene>
    <name evidence="2" type="ORF">DFH08DRAFT_6094</name>
</gene>
<dbReference type="Proteomes" id="UP001218218">
    <property type="component" value="Unassembled WGS sequence"/>
</dbReference>
<evidence type="ECO:0000256" key="1">
    <source>
        <dbReference type="SAM" id="SignalP"/>
    </source>
</evidence>
<name>A0AAD7ATP9_9AGAR</name>
<organism evidence="2 3">
    <name type="scientific">Mycena albidolilacea</name>
    <dbReference type="NCBI Taxonomy" id="1033008"/>
    <lineage>
        <taxon>Eukaryota</taxon>
        <taxon>Fungi</taxon>
        <taxon>Dikarya</taxon>
        <taxon>Basidiomycota</taxon>
        <taxon>Agaricomycotina</taxon>
        <taxon>Agaricomycetes</taxon>
        <taxon>Agaricomycetidae</taxon>
        <taxon>Agaricales</taxon>
        <taxon>Marasmiineae</taxon>
        <taxon>Mycenaceae</taxon>
        <taxon>Mycena</taxon>
    </lineage>
</organism>
<protein>
    <submittedName>
        <fullName evidence="2">Uncharacterized protein</fullName>
    </submittedName>
</protein>
<evidence type="ECO:0000313" key="2">
    <source>
        <dbReference type="EMBL" id="KAJ7367805.1"/>
    </source>
</evidence>
<accession>A0AAD7ATP9</accession>